<evidence type="ECO:0000313" key="1">
    <source>
        <dbReference type="EMBL" id="AND42203.1"/>
    </source>
</evidence>
<dbReference type="EMBL" id="CP015506">
    <property type="protein sequence ID" value="AND42203.1"/>
    <property type="molecule type" value="Genomic_DNA"/>
</dbReference>
<dbReference type="eggNOG" id="COG3012">
    <property type="taxonomic scope" value="Bacteria"/>
</dbReference>
<gene>
    <name evidence="1" type="ORF">A361_24655</name>
</gene>
<organism evidence="1 2">
    <name type="scientific">Cytobacillus oceanisediminis 2691</name>
    <dbReference type="NCBI Taxonomy" id="1196031"/>
    <lineage>
        <taxon>Bacteria</taxon>
        <taxon>Bacillati</taxon>
        <taxon>Bacillota</taxon>
        <taxon>Bacilli</taxon>
        <taxon>Bacillales</taxon>
        <taxon>Bacillaceae</taxon>
        <taxon>Cytobacillus</taxon>
    </lineage>
</organism>
<proteinExistence type="predicted"/>
<name>A0A160MGP3_9BACI</name>
<evidence type="ECO:0008006" key="3">
    <source>
        <dbReference type="Google" id="ProtNLM"/>
    </source>
</evidence>
<dbReference type="KEGG" id="bon:A361_24655"/>
<dbReference type="Pfam" id="PF02810">
    <property type="entry name" value="SEC-C"/>
    <property type="match status" value="1"/>
</dbReference>
<dbReference type="Proteomes" id="UP000077856">
    <property type="component" value="Chromosome"/>
</dbReference>
<dbReference type="AlphaFoldDB" id="A0A160MGP3"/>
<evidence type="ECO:0000313" key="2">
    <source>
        <dbReference type="Proteomes" id="UP000077856"/>
    </source>
</evidence>
<dbReference type="InterPro" id="IPR004027">
    <property type="entry name" value="SEC_C_motif"/>
</dbReference>
<dbReference type="RefSeq" id="WP_009331950.1">
    <property type="nucleotide sequence ID" value="NZ_CP015506.1"/>
</dbReference>
<accession>A0A160MGP3</accession>
<reference evidence="1 2" key="1">
    <citation type="submission" date="2016-04" db="EMBL/GenBank/DDBJ databases">
        <title>Complete genome sequence of Bacillus oceanisediminis strain 2691.</title>
        <authorList>
            <person name="Jeong H."/>
            <person name="Kim H.J."/>
            <person name="Lee D.-W."/>
        </authorList>
    </citation>
    <scope>NUCLEOTIDE SEQUENCE [LARGE SCALE GENOMIC DNA]</scope>
    <source>
        <strain evidence="1 2">2691</strain>
    </source>
</reference>
<dbReference type="SUPFAM" id="SSF103642">
    <property type="entry name" value="Sec-C motif"/>
    <property type="match status" value="1"/>
</dbReference>
<dbReference type="Gene3D" id="3.10.450.50">
    <property type="match status" value="1"/>
</dbReference>
<protein>
    <recommendedName>
        <fullName evidence="3">SEC-C motif-containing protein</fullName>
    </recommendedName>
</protein>
<dbReference type="STRING" id="1196031.A361_24655"/>
<sequence length="351" mass="39838">MSTVKVSRNEPCPCGSGKKYKKCCGSKDAVSIKDVLNHEVLELQKEVRAYALTHFADDMKEDFMDLLDILEDIEPEEKEFYEFVHSFWYILFGTLEDMDSIMDEFIHAKLPAVARPRLKNILKSWGDSKAAAGILTEVTEDKAAIKDCLTGKVYNISLFGDMDVHEGNFAFAMLLPYGEEYVAFPAIFDLPGENAAKFADYIQYSFEDAKYDDPEEYLAEYFIDLMNDIPKSLAVPSMDNFDWPSKGAEQVANMFRDDMTEAGEEPWLIGMGISLWMEYLTKTGKQVKKPDNYVAGLRYLVSTIAPTKENLTQKEFGEKYGINANRVSAYYGEIYDAVEKTIIELIESSNS</sequence>